<dbReference type="PRINTS" id="PR00738">
    <property type="entry name" value="GLHYDRLASE20"/>
</dbReference>
<evidence type="ECO:0000313" key="11">
    <source>
        <dbReference type="EMBL" id="OCF31411.1"/>
    </source>
</evidence>
<evidence type="ECO:0000313" key="12">
    <source>
        <dbReference type="Proteomes" id="UP000092666"/>
    </source>
</evidence>
<dbReference type="GO" id="GO:0004563">
    <property type="term" value="F:beta-N-acetylhexosaminidase activity"/>
    <property type="evidence" value="ECO:0007669"/>
    <property type="project" value="UniProtKB-EC"/>
</dbReference>
<dbReference type="AlphaFoldDB" id="A0A1B9GK80"/>
<accession>A0A1B9GK80</accession>
<feature type="domain" description="Glycoside hydrolase family 20 catalytic" evidence="10">
    <location>
        <begin position="340"/>
        <end position="677"/>
    </location>
</feature>
<feature type="active site" description="Proton donor" evidence="8">
    <location>
        <position position="499"/>
    </location>
</feature>
<evidence type="ECO:0000256" key="2">
    <source>
        <dbReference type="ARBA" id="ARBA00006285"/>
    </source>
</evidence>
<dbReference type="PANTHER" id="PTHR22600">
    <property type="entry name" value="BETA-HEXOSAMINIDASE"/>
    <property type="match status" value="1"/>
</dbReference>
<protein>
    <recommendedName>
        <fullName evidence="3">beta-N-acetylhexosaminidase</fullName>
        <ecNumber evidence="3">3.2.1.52</ecNumber>
    </recommendedName>
</protein>
<dbReference type="SUPFAM" id="SSF51445">
    <property type="entry name" value="(Trans)glycosidases"/>
    <property type="match status" value="1"/>
</dbReference>
<evidence type="ECO:0000256" key="7">
    <source>
        <dbReference type="ARBA" id="ARBA00023295"/>
    </source>
</evidence>
<evidence type="ECO:0000256" key="3">
    <source>
        <dbReference type="ARBA" id="ARBA00012663"/>
    </source>
</evidence>
<dbReference type="InterPro" id="IPR015883">
    <property type="entry name" value="Glyco_hydro_20_cat"/>
</dbReference>
<dbReference type="InterPro" id="IPR017853">
    <property type="entry name" value="GH"/>
</dbReference>
<reference evidence="11 12" key="1">
    <citation type="submission" date="2013-07" db="EMBL/GenBank/DDBJ databases">
        <title>The Genome Sequence of Cryptococcus heveanensis BCC8398.</title>
        <authorList>
            <consortium name="The Broad Institute Genome Sequencing Platform"/>
            <person name="Cuomo C."/>
            <person name="Litvintseva A."/>
            <person name="Chen Y."/>
            <person name="Heitman J."/>
            <person name="Sun S."/>
            <person name="Springer D."/>
            <person name="Dromer F."/>
            <person name="Young S.K."/>
            <person name="Zeng Q."/>
            <person name="Gargeya S."/>
            <person name="Fitzgerald M."/>
            <person name="Abouelleil A."/>
            <person name="Alvarado L."/>
            <person name="Berlin A.M."/>
            <person name="Chapman S.B."/>
            <person name="Dewar J."/>
            <person name="Goldberg J."/>
            <person name="Griggs A."/>
            <person name="Gujja S."/>
            <person name="Hansen M."/>
            <person name="Howarth C."/>
            <person name="Imamovic A."/>
            <person name="Larimer J."/>
            <person name="McCowan C."/>
            <person name="Murphy C."/>
            <person name="Pearson M."/>
            <person name="Priest M."/>
            <person name="Roberts A."/>
            <person name="Saif S."/>
            <person name="Shea T."/>
            <person name="Sykes S."/>
            <person name="Wortman J."/>
            <person name="Nusbaum C."/>
            <person name="Birren B."/>
        </authorList>
    </citation>
    <scope>NUCLEOTIDE SEQUENCE [LARGE SCALE GENOMIC DNA]</scope>
    <source>
        <strain evidence="11 12">BCC8398</strain>
    </source>
</reference>
<dbReference type="InterPro" id="IPR029018">
    <property type="entry name" value="Hex-like_dom2"/>
</dbReference>
<dbReference type="Pfam" id="PF00728">
    <property type="entry name" value="Glyco_hydro_20"/>
    <property type="match status" value="1"/>
</dbReference>
<dbReference type="FunFam" id="3.20.20.80:FF:000063">
    <property type="entry name" value="Beta-hexosaminidase"/>
    <property type="match status" value="1"/>
</dbReference>
<dbReference type="SUPFAM" id="SSF55545">
    <property type="entry name" value="beta-N-acetylhexosaminidase-like domain"/>
    <property type="match status" value="1"/>
</dbReference>
<dbReference type="PANTHER" id="PTHR22600:SF26">
    <property type="entry name" value="BETA-N-ACETYLHEXOSAMINIDASE"/>
    <property type="match status" value="1"/>
</dbReference>
<name>A0A1B9GK80_9TREE</name>
<keyword evidence="7" id="KW-0326">Glycosidase</keyword>
<evidence type="ECO:0000256" key="9">
    <source>
        <dbReference type="SAM" id="MobiDB-lite"/>
    </source>
</evidence>
<keyword evidence="12" id="KW-1185">Reference proteome</keyword>
<dbReference type="GO" id="GO:0016020">
    <property type="term" value="C:membrane"/>
    <property type="evidence" value="ECO:0007669"/>
    <property type="project" value="TreeGrafter"/>
</dbReference>
<reference evidence="12" key="2">
    <citation type="submission" date="2013-12" db="EMBL/GenBank/DDBJ databases">
        <title>Evolution of pathogenesis and genome organization in the Tremellales.</title>
        <authorList>
            <person name="Cuomo C."/>
            <person name="Litvintseva A."/>
            <person name="Heitman J."/>
            <person name="Chen Y."/>
            <person name="Sun S."/>
            <person name="Springer D."/>
            <person name="Dromer F."/>
            <person name="Young S."/>
            <person name="Zeng Q."/>
            <person name="Chapman S."/>
            <person name="Gujja S."/>
            <person name="Saif S."/>
            <person name="Birren B."/>
        </authorList>
    </citation>
    <scope>NUCLEOTIDE SEQUENCE [LARGE SCALE GENOMIC DNA]</scope>
    <source>
        <strain evidence="12">BCC8398</strain>
    </source>
</reference>
<sequence>MYVSISGLTTKLIALLNLRSYGDLVDPLRASTLNGRHPSTSLSGNHAVIEFDAGGDRSETRSRLNIVPAPKYHTTGDGSTPICLASNFAIVFVTSTNSFFSANLEEEGGDGGGGGREHTGIPDDLIRATGRTQWNVRHHTMKYLSVQGGREFFLTENDTSAAADTGMDSQQQQQRYNFSGGHGPEATRMSGRCQRYLSTLSIRITDSPFTSGKRGPRSIFEDSTSLPIEERLKLERYELDIPLNDENGGEGQAILSAPSALGVLRGLTTFEGLWYYLPPPRAQVRVQNRSSVSNADPKTCFNDSAQDSDHQGCPEGLENDYDEIRYAPFAPYYIRDQAAFGWRGLLLDTSRHFFSVDNIMRLLDTMSMVKLNIFHWHITDSNSFPLQLHDHPELAQQGAYSPEELYSEADVRRIVRYAGERGIDVLFEIDTPGHTASVAASHPDYIACNEAQPWARYAHQPPAGQLRFADEGVVNWTKRLFDSVAKLSASRYVSTGGDEINVRCMMDDEATVAALSKKGWTLDQALDVFTNATHAALRENGQTPVVWQEMVLDHGDMPSLKNDTIVEVWVNSSDATKVLDKGYRVVHAASDYFYLDCGHGSWIGKPSEGGHHESWCDPYKTWSKIYSFDPYEGVKGDQQHLILGGELSLWTEQTDETNLESTVWPRTAAMAEVFWSGSSSLHKVITPGQDQKASDPEHSEPEPERGTLAKIDLTTADWSSSTIWRRMHDTRYRMVDRGIRATPLQPHWCALRPGEYGIMDVQSASEKNRHVRRFNRTWTLVGEECQCTYAALHSSVLSRTEVHRGLT</sequence>
<dbReference type="Gene3D" id="3.20.20.80">
    <property type="entry name" value="Glycosidases"/>
    <property type="match status" value="1"/>
</dbReference>
<dbReference type="Gene3D" id="3.30.379.10">
    <property type="entry name" value="Chitobiase/beta-hexosaminidase domain 2-like"/>
    <property type="match status" value="1"/>
</dbReference>
<gene>
    <name evidence="11" type="ORF">I316_07016</name>
</gene>
<dbReference type="InterPro" id="IPR025705">
    <property type="entry name" value="Beta_hexosaminidase_sua/sub"/>
</dbReference>
<dbReference type="Proteomes" id="UP000092666">
    <property type="component" value="Unassembled WGS sequence"/>
</dbReference>
<keyword evidence="5" id="KW-0378">Hydrolase</keyword>
<evidence type="ECO:0000256" key="5">
    <source>
        <dbReference type="ARBA" id="ARBA00022801"/>
    </source>
</evidence>
<comment type="catalytic activity">
    <reaction evidence="1">
        <text>Hydrolysis of terminal non-reducing N-acetyl-D-hexosamine residues in N-acetyl-beta-D-hexosaminides.</text>
        <dbReference type="EC" id="3.2.1.52"/>
    </reaction>
</comment>
<evidence type="ECO:0000256" key="8">
    <source>
        <dbReference type="PIRSR" id="PIRSR625705-1"/>
    </source>
</evidence>
<dbReference type="EMBL" id="KV700135">
    <property type="protein sequence ID" value="OCF31411.1"/>
    <property type="molecule type" value="Genomic_DNA"/>
</dbReference>
<evidence type="ECO:0000256" key="4">
    <source>
        <dbReference type="ARBA" id="ARBA00022729"/>
    </source>
</evidence>
<evidence type="ECO:0000256" key="1">
    <source>
        <dbReference type="ARBA" id="ARBA00001231"/>
    </source>
</evidence>
<dbReference type="CDD" id="cd06562">
    <property type="entry name" value="GH20_HexA_HexB-like"/>
    <property type="match status" value="1"/>
</dbReference>
<comment type="similarity">
    <text evidence="2">Belongs to the glycosyl hydrolase 20 family.</text>
</comment>
<proteinExistence type="inferred from homology"/>
<evidence type="ECO:0000256" key="6">
    <source>
        <dbReference type="ARBA" id="ARBA00023180"/>
    </source>
</evidence>
<keyword evidence="4" id="KW-0732">Signal</keyword>
<feature type="compositionally biased region" description="Basic and acidic residues" evidence="9">
    <location>
        <begin position="692"/>
        <end position="705"/>
    </location>
</feature>
<keyword evidence="6" id="KW-0325">Glycoprotein</keyword>
<dbReference type="EC" id="3.2.1.52" evidence="3"/>
<feature type="region of interest" description="Disordered" evidence="9">
    <location>
        <begin position="685"/>
        <end position="705"/>
    </location>
</feature>
<dbReference type="OrthoDB" id="428480at2759"/>
<dbReference type="STRING" id="1296120.A0A1B9GK80"/>
<dbReference type="GO" id="GO:0005975">
    <property type="term" value="P:carbohydrate metabolic process"/>
    <property type="evidence" value="ECO:0007669"/>
    <property type="project" value="InterPro"/>
</dbReference>
<dbReference type="GO" id="GO:0030203">
    <property type="term" value="P:glycosaminoglycan metabolic process"/>
    <property type="evidence" value="ECO:0007669"/>
    <property type="project" value="TreeGrafter"/>
</dbReference>
<organism evidence="11 12">
    <name type="scientific">Kwoniella heveanensis BCC8398</name>
    <dbReference type="NCBI Taxonomy" id="1296120"/>
    <lineage>
        <taxon>Eukaryota</taxon>
        <taxon>Fungi</taxon>
        <taxon>Dikarya</taxon>
        <taxon>Basidiomycota</taxon>
        <taxon>Agaricomycotina</taxon>
        <taxon>Tremellomycetes</taxon>
        <taxon>Tremellales</taxon>
        <taxon>Cryptococcaceae</taxon>
        <taxon>Kwoniella</taxon>
    </lineage>
</organism>
<evidence type="ECO:0000259" key="10">
    <source>
        <dbReference type="Pfam" id="PF00728"/>
    </source>
</evidence>